<evidence type="ECO:0000313" key="3">
    <source>
        <dbReference type="EMBL" id="KAF4755901.1"/>
    </source>
</evidence>
<evidence type="ECO:0000313" key="5">
    <source>
        <dbReference type="Proteomes" id="UP000574390"/>
    </source>
</evidence>
<evidence type="ECO:0000256" key="1">
    <source>
        <dbReference type="SAM" id="MobiDB-lite"/>
    </source>
</evidence>
<sequence length="644" mass="72360">MSGPSLDPTHPGQVPSTHDDPSPPLAINIEETIVYPAGPVQDQADIIEAQSQEIMALRQRITALEEEKSWMEWTQKTRSQCKRCSTCPCTKKGVVPLEEKSERAAGEGDIPHVDLKCVEEETSRTQARAYLWTWAENGDASRRQPCDADDEEVQTIIESATSGKGLLFYSVFFEYEQGGNRPKAIHFITKYRLPRRWKQVAERLRDDWAVEAFARVPAATIKRDTYQLLFVHCYRRYVATAGGVPLCSPHHPALSQILPESLLPKLELEDSLPPPALEVGFSEIADDEDAVQLLPVVSQSGFLVEVHSIMLSAPVVASAIGEAPPQGTDHAVEALGREIEALKHRGLPDKQPTRPSRSTSRYSLLSGIDVLEEEKRWMQWRLDARDACEKCSRCACNKEEDASETLEESRYEDCFEDCLESNSRRYSDAVSLLDDTVLYADEESASDEEGGMRSQELSIAGLDRGGSHPEQGLAVDGLLGDETFSFAGMRLPVELRVAKKGAQLRVYIWDWPQTLHPDRLYACHISKRKLAEIVLAASNDLTTKGHSECHYHLAIFYHYAHDSRVHCRFIIKHWAPRRWWKVAQTLKTVYGIYTNTLQPTGGLLNYEVLLSRCLLIDPEPYLSPGHPPLSPPILLPTRHDMNDS</sequence>
<gene>
    <name evidence="3" type="ORF">FOZ62_016806</name>
    <name evidence="2" type="ORF">FOZ63_003104</name>
</gene>
<dbReference type="Proteomes" id="UP000574390">
    <property type="component" value="Unassembled WGS sequence"/>
</dbReference>
<keyword evidence="4" id="KW-1185">Reference proteome</keyword>
<dbReference type="AlphaFoldDB" id="A0A7J6UFH0"/>
<proteinExistence type="predicted"/>
<dbReference type="Proteomes" id="UP000553632">
    <property type="component" value="Unassembled WGS sequence"/>
</dbReference>
<comment type="caution">
    <text evidence="3">The sequence shown here is derived from an EMBL/GenBank/DDBJ whole genome shotgun (WGS) entry which is preliminary data.</text>
</comment>
<feature type="region of interest" description="Disordered" evidence="1">
    <location>
        <begin position="1"/>
        <end position="25"/>
    </location>
</feature>
<protein>
    <submittedName>
        <fullName evidence="3">Uncharacterized protein</fullName>
    </submittedName>
</protein>
<dbReference type="EMBL" id="JABANO010041162">
    <property type="protein sequence ID" value="KAF4680129.1"/>
    <property type="molecule type" value="Genomic_DNA"/>
</dbReference>
<reference evidence="4 5" key="1">
    <citation type="submission" date="2020-04" db="EMBL/GenBank/DDBJ databases">
        <title>Perkinsus olseni comparative genomics.</title>
        <authorList>
            <person name="Bogema D.R."/>
        </authorList>
    </citation>
    <scope>NUCLEOTIDE SEQUENCE [LARGE SCALE GENOMIC DNA]</scope>
    <source>
        <strain evidence="3">ATCC PRA-205</strain>
        <strain evidence="2 4">ATCC PRA-207</strain>
    </source>
</reference>
<evidence type="ECO:0000313" key="2">
    <source>
        <dbReference type="EMBL" id="KAF4680129.1"/>
    </source>
</evidence>
<organism evidence="3 5">
    <name type="scientific">Perkinsus olseni</name>
    <name type="common">Perkinsus atlanticus</name>
    <dbReference type="NCBI Taxonomy" id="32597"/>
    <lineage>
        <taxon>Eukaryota</taxon>
        <taxon>Sar</taxon>
        <taxon>Alveolata</taxon>
        <taxon>Perkinsozoa</taxon>
        <taxon>Perkinsea</taxon>
        <taxon>Perkinsida</taxon>
        <taxon>Perkinsidae</taxon>
        <taxon>Perkinsus</taxon>
    </lineage>
</organism>
<accession>A0A7J6UFH0</accession>
<name>A0A7J6UFH0_PEROL</name>
<evidence type="ECO:0000313" key="4">
    <source>
        <dbReference type="Proteomes" id="UP000553632"/>
    </source>
</evidence>
<dbReference type="EMBL" id="JABANM010000474">
    <property type="protein sequence ID" value="KAF4755901.1"/>
    <property type="molecule type" value="Genomic_DNA"/>
</dbReference>